<sequence>MQDFYDVTIVGGGPAGMFAAFYAGLRELKAQLIESLPQLGGQVSALYPEKEILDIAGFASVTGQQLIDQLSEQMKQAPIENYLGETVEDVVKVDGGFKVVTNQRTSYSKTVIIALGNGAFSPRKLAVENADQFENHQLFYAVTHRDDFRDQRVLIAGGGDSAIDMALMLEPVAAEVHLMHRREKFRGLEHEVTKLKQSSVQLELPYLLKEIDENADHSLHLTMKKMRSDDEKELDVDDVIVNYGFTSDNKALTSWSLELEQNRHDIVVDSTMQTSVAGVYAIGDGVNFDGKVKLIASAFGEAPTAISSVAKQLYPDRHAPVHSTSLASRKNRV</sequence>
<dbReference type="InterPro" id="IPR023753">
    <property type="entry name" value="FAD/NAD-binding_dom"/>
</dbReference>
<dbReference type="SUPFAM" id="SSF51905">
    <property type="entry name" value="FAD/NAD(P)-binding domain"/>
    <property type="match status" value="1"/>
</dbReference>
<evidence type="ECO:0000256" key="5">
    <source>
        <dbReference type="ARBA" id="ARBA00023002"/>
    </source>
</evidence>
<comment type="subunit">
    <text evidence="1 6">Homodimer.</text>
</comment>
<feature type="binding site" evidence="6">
    <location>
        <position position="284"/>
    </location>
    <ligand>
        <name>FAD</name>
        <dbReference type="ChEBI" id="CHEBI:57692"/>
    </ligand>
</feature>
<organism evidence="8 9">
    <name type="scientific">Paucilactobacillus vaccinostercus DSM 20634</name>
    <dbReference type="NCBI Taxonomy" id="1423813"/>
    <lineage>
        <taxon>Bacteria</taxon>
        <taxon>Bacillati</taxon>
        <taxon>Bacillota</taxon>
        <taxon>Bacilli</taxon>
        <taxon>Lactobacillales</taxon>
        <taxon>Lactobacillaceae</taxon>
        <taxon>Paucilactobacillus</taxon>
    </lineage>
</organism>
<feature type="binding site" evidence="6">
    <location>
        <position position="42"/>
    </location>
    <ligand>
        <name>FAD</name>
        <dbReference type="ChEBI" id="CHEBI:57692"/>
    </ligand>
</feature>
<feature type="binding site" evidence="6">
    <location>
        <position position="120"/>
    </location>
    <ligand>
        <name>FAD</name>
        <dbReference type="ChEBI" id="CHEBI:57692"/>
    </ligand>
</feature>
<comment type="caution">
    <text evidence="8">The sequence shown here is derived from an EMBL/GenBank/DDBJ whole genome shotgun (WGS) entry which is preliminary data.</text>
</comment>
<keyword evidence="3 6" id="KW-0274">FAD</keyword>
<keyword evidence="5 6" id="KW-0560">Oxidoreductase</keyword>
<keyword evidence="9" id="KW-1185">Reference proteome</keyword>
<feature type="domain" description="FAD/NAD(P)-binding" evidence="7">
    <location>
        <begin position="5"/>
        <end position="301"/>
    </location>
</feature>
<evidence type="ECO:0000313" key="8">
    <source>
        <dbReference type="EMBL" id="KRM61632.1"/>
    </source>
</evidence>
<comment type="similarity">
    <text evidence="6">Belongs to the ferredoxin--NADP reductase type 2 family.</text>
</comment>
<dbReference type="Gene3D" id="3.50.50.60">
    <property type="entry name" value="FAD/NAD(P)-binding domain"/>
    <property type="match status" value="2"/>
</dbReference>
<evidence type="ECO:0000256" key="1">
    <source>
        <dbReference type="ARBA" id="ARBA00011738"/>
    </source>
</evidence>
<keyword evidence="4 6" id="KW-0521">NADP</keyword>
<evidence type="ECO:0000256" key="4">
    <source>
        <dbReference type="ARBA" id="ARBA00022857"/>
    </source>
</evidence>
<name>A0A0R2A3R3_9LACO</name>
<dbReference type="PANTHER" id="PTHR48105">
    <property type="entry name" value="THIOREDOXIN REDUCTASE 1-RELATED-RELATED"/>
    <property type="match status" value="1"/>
</dbReference>
<dbReference type="PRINTS" id="PR00368">
    <property type="entry name" value="FADPNR"/>
</dbReference>
<dbReference type="Proteomes" id="UP000051733">
    <property type="component" value="Unassembled WGS sequence"/>
</dbReference>
<feature type="binding site" evidence="6">
    <location>
        <position position="87"/>
    </location>
    <ligand>
        <name>FAD</name>
        <dbReference type="ChEBI" id="CHEBI:57692"/>
    </ligand>
</feature>
<keyword evidence="2 6" id="KW-0285">Flavoprotein</keyword>
<feature type="binding site" evidence="6">
    <location>
        <position position="34"/>
    </location>
    <ligand>
        <name>FAD</name>
        <dbReference type="ChEBI" id="CHEBI:57692"/>
    </ligand>
</feature>
<dbReference type="PRINTS" id="PR00469">
    <property type="entry name" value="PNDRDTASEII"/>
</dbReference>
<comment type="catalytic activity">
    <reaction evidence="6">
        <text>2 reduced [2Fe-2S]-[ferredoxin] + NADP(+) + H(+) = 2 oxidized [2Fe-2S]-[ferredoxin] + NADPH</text>
        <dbReference type="Rhea" id="RHEA:20125"/>
        <dbReference type="Rhea" id="RHEA-COMP:10000"/>
        <dbReference type="Rhea" id="RHEA-COMP:10001"/>
        <dbReference type="ChEBI" id="CHEBI:15378"/>
        <dbReference type="ChEBI" id="CHEBI:33737"/>
        <dbReference type="ChEBI" id="CHEBI:33738"/>
        <dbReference type="ChEBI" id="CHEBI:57783"/>
        <dbReference type="ChEBI" id="CHEBI:58349"/>
        <dbReference type="EC" id="1.18.1.2"/>
    </reaction>
</comment>
<dbReference type="HAMAP" id="MF_01685">
    <property type="entry name" value="FENR2"/>
    <property type="match status" value="1"/>
</dbReference>
<dbReference type="EMBL" id="AYYY01000025">
    <property type="protein sequence ID" value="KRM61632.1"/>
    <property type="molecule type" value="Genomic_DNA"/>
</dbReference>
<dbReference type="OrthoDB" id="9806179at2"/>
<proteinExistence type="inferred from homology"/>
<dbReference type="InterPro" id="IPR036188">
    <property type="entry name" value="FAD/NAD-bd_sf"/>
</dbReference>
<dbReference type="GO" id="GO:0004324">
    <property type="term" value="F:ferredoxin-NADP+ reductase activity"/>
    <property type="evidence" value="ECO:0007669"/>
    <property type="project" value="UniProtKB-UniRule"/>
</dbReference>
<dbReference type="InterPro" id="IPR022890">
    <property type="entry name" value="Fd--NADP_Rdtase_type_2"/>
</dbReference>
<dbReference type="AlphaFoldDB" id="A0A0R2A3R3"/>
<feature type="binding site" evidence="6">
    <location>
        <position position="47"/>
    </location>
    <ligand>
        <name>FAD</name>
        <dbReference type="ChEBI" id="CHEBI:57692"/>
    </ligand>
</feature>
<gene>
    <name evidence="8" type="ORF">FC26_GL001709</name>
</gene>
<reference evidence="8 9" key="1">
    <citation type="journal article" date="2015" name="Genome Announc.">
        <title>Expanding the biotechnology potential of lactobacilli through comparative genomics of 213 strains and associated genera.</title>
        <authorList>
            <person name="Sun Z."/>
            <person name="Harris H.M."/>
            <person name="McCann A."/>
            <person name="Guo C."/>
            <person name="Argimon S."/>
            <person name="Zhang W."/>
            <person name="Yang X."/>
            <person name="Jeffery I.B."/>
            <person name="Cooney J.C."/>
            <person name="Kagawa T.F."/>
            <person name="Liu W."/>
            <person name="Song Y."/>
            <person name="Salvetti E."/>
            <person name="Wrobel A."/>
            <person name="Rasinkangas P."/>
            <person name="Parkhill J."/>
            <person name="Rea M.C."/>
            <person name="O'Sullivan O."/>
            <person name="Ritari J."/>
            <person name="Douillard F.P."/>
            <person name="Paul Ross R."/>
            <person name="Yang R."/>
            <person name="Briner A.E."/>
            <person name="Felis G.E."/>
            <person name="de Vos W.M."/>
            <person name="Barrangou R."/>
            <person name="Klaenhammer T.R."/>
            <person name="Caufield P.W."/>
            <person name="Cui Y."/>
            <person name="Zhang H."/>
            <person name="O'Toole P.W."/>
        </authorList>
    </citation>
    <scope>NUCLEOTIDE SEQUENCE [LARGE SCALE GENOMIC DNA]</scope>
    <source>
        <strain evidence="8 9">DSM 20634</strain>
    </source>
</reference>
<comment type="caution">
    <text evidence="6">Lacks conserved residue(s) required for the propagation of feature annotation.</text>
</comment>
<dbReference type="InterPro" id="IPR050097">
    <property type="entry name" value="Ferredoxin-NADP_redctase_2"/>
</dbReference>
<comment type="cofactor">
    <cofactor evidence="6">
        <name>FAD</name>
        <dbReference type="ChEBI" id="CHEBI:57692"/>
    </cofactor>
    <text evidence="6">Binds 1 FAD per subunit.</text>
</comment>
<evidence type="ECO:0000313" key="9">
    <source>
        <dbReference type="Proteomes" id="UP000051733"/>
    </source>
</evidence>
<feature type="binding site" evidence="6">
    <location>
        <position position="324"/>
    </location>
    <ligand>
        <name>FAD</name>
        <dbReference type="ChEBI" id="CHEBI:57692"/>
    </ligand>
</feature>
<dbReference type="EC" id="1.18.1.2" evidence="6"/>
<evidence type="ECO:0000256" key="3">
    <source>
        <dbReference type="ARBA" id="ARBA00022827"/>
    </source>
</evidence>
<evidence type="ECO:0000259" key="7">
    <source>
        <dbReference type="Pfam" id="PF07992"/>
    </source>
</evidence>
<protein>
    <recommendedName>
        <fullName evidence="6">Ferredoxin--NADP reductase</fullName>
        <shortName evidence="6">FNR</shortName>
        <shortName evidence="6">Fd-NADP(+) reductase</shortName>
        <ecNumber evidence="6">1.18.1.2</ecNumber>
    </recommendedName>
</protein>
<dbReference type="PATRIC" id="fig|1423813.3.peg.1736"/>
<dbReference type="GO" id="GO:0050661">
    <property type="term" value="F:NADP binding"/>
    <property type="evidence" value="ECO:0007669"/>
    <property type="project" value="UniProtKB-UniRule"/>
</dbReference>
<accession>A0A0R2A3R3</accession>
<dbReference type="GO" id="GO:0050660">
    <property type="term" value="F:flavin adenine dinucleotide binding"/>
    <property type="evidence" value="ECO:0007669"/>
    <property type="project" value="UniProtKB-UniRule"/>
</dbReference>
<evidence type="ECO:0000256" key="2">
    <source>
        <dbReference type="ARBA" id="ARBA00022630"/>
    </source>
</evidence>
<dbReference type="STRING" id="1423813.FC26_GL001709"/>
<dbReference type="Pfam" id="PF07992">
    <property type="entry name" value="Pyr_redox_2"/>
    <property type="match status" value="1"/>
</dbReference>
<dbReference type="RefSeq" id="WP_057778951.1">
    <property type="nucleotide sequence ID" value="NZ_AYYY01000025.1"/>
</dbReference>
<evidence type="ECO:0000256" key="6">
    <source>
        <dbReference type="HAMAP-Rule" id="MF_01685"/>
    </source>
</evidence>